<accession>A0ACA9KRF1</accession>
<gene>
    <name evidence="1" type="ORF">RPERSI_LOCUS1191</name>
</gene>
<sequence>YKECSRYKKSKPIVEFQRLSRNKIQIYRLYNTCAEKEKLSKREKRLRGKSSYNENLPSLSLNEEILVNADSSEDELIYNMYDLEGFVLCKFRENEEKSDPVEFFTIVEIEKELVNDEILFLEFENEEQKFCNIVNALRLEALK</sequence>
<dbReference type="EMBL" id="CAJVQC010001037">
    <property type="protein sequence ID" value="CAG8486140.1"/>
    <property type="molecule type" value="Genomic_DNA"/>
</dbReference>
<protein>
    <submittedName>
        <fullName evidence="1">15701_t:CDS:1</fullName>
    </submittedName>
</protein>
<keyword evidence="2" id="KW-1185">Reference proteome</keyword>
<evidence type="ECO:0000313" key="1">
    <source>
        <dbReference type="EMBL" id="CAG8486140.1"/>
    </source>
</evidence>
<organism evidence="1 2">
    <name type="scientific">Racocetra persica</name>
    <dbReference type="NCBI Taxonomy" id="160502"/>
    <lineage>
        <taxon>Eukaryota</taxon>
        <taxon>Fungi</taxon>
        <taxon>Fungi incertae sedis</taxon>
        <taxon>Mucoromycota</taxon>
        <taxon>Glomeromycotina</taxon>
        <taxon>Glomeromycetes</taxon>
        <taxon>Diversisporales</taxon>
        <taxon>Gigasporaceae</taxon>
        <taxon>Racocetra</taxon>
    </lineage>
</organism>
<name>A0ACA9KRF1_9GLOM</name>
<evidence type="ECO:0000313" key="2">
    <source>
        <dbReference type="Proteomes" id="UP000789920"/>
    </source>
</evidence>
<dbReference type="Proteomes" id="UP000789920">
    <property type="component" value="Unassembled WGS sequence"/>
</dbReference>
<comment type="caution">
    <text evidence="1">The sequence shown here is derived from an EMBL/GenBank/DDBJ whole genome shotgun (WGS) entry which is preliminary data.</text>
</comment>
<proteinExistence type="predicted"/>
<feature type="non-terminal residue" evidence="1">
    <location>
        <position position="1"/>
    </location>
</feature>
<reference evidence="1" key="1">
    <citation type="submission" date="2021-06" db="EMBL/GenBank/DDBJ databases">
        <authorList>
            <person name="Kallberg Y."/>
            <person name="Tangrot J."/>
            <person name="Rosling A."/>
        </authorList>
    </citation>
    <scope>NUCLEOTIDE SEQUENCE</scope>
    <source>
        <strain evidence="1">MA461A</strain>
    </source>
</reference>